<protein>
    <recommendedName>
        <fullName evidence="4">Calpain catalytic domain-containing protein</fullName>
    </recommendedName>
</protein>
<proteinExistence type="predicted"/>
<feature type="compositionally biased region" description="Acidic residues" evidence="3">
    <location>
        <begin position="709"/>
        <end position="744"/>
    </location>
</feature>
<feature type="active site" evidence="1 2">
    <location>
        <position position="200"/>
    </location>
</feature>
<feature type="domain" description="Calpain catalytic" evidence="4">
    <location>
        <begin position="171"/>
        <end position="467"/>
    </location>
</feature>
<dbReference type="InterPro" id="IPR001300">
    <property type="entry name" value="Peptidase_C2_calpain_cat"/>
</dbReference>
<dbReference type="PROSITE" id="PS50203">
    <property type="entry name" value="CALPAIN_CAT"/>
    <property type="match status" value="1"/>
</dbReference>
<dbReference type="Proteomes" id="UP001174936">
    <property type="component" value="Unassembled WGS sequence"/>
</dbReference>
<dbReference type="GO" id="GO:0004198">
    <property type="term" value="F:calcium-dependent cysteine-type endopeptidase activity"/>
    <property type="evidence" value="ECO:0007669"/>
    <property type="project" value="InterPro"/>
</dbReference>
<evidence type="ECO:0000313" key="6">
    <source>
        <dbReference type="Proteomes" id="UP001174936"/>
    </source>
</evidence>
<name>A0AA39YP37_9PEZI</name>
<evidence type="ECO:0000256" key="1">
    <source>
        <dbReference type="PIRSR" id="PIRSR622684-1"/>
    </source>
</evidence>
<feature type="compositionally biased region" description="Gly residues" evidence="3">
    <location>
        <begin position="754"/>
        <end position="765"/>
    </location>
</feature>
<reference evidence="5" key="1">
    <citation type="submission" date="2023-06" db="EMBL/GenBank/DDBJ databases">
        <title>Genome-scale phylogeny and comparative genomics of the fungal order Sordariales.</title>
        <authorList>
            <consortium name="Lawrence Berkeley National Laboratory"/>
            <person name="Hensen N."/>
            <person name="Bonometti L."/>
            <person name="Westerberg I."/>
            <person name="Brannstrom I.O."/>
            <person name="Guillou S."/>
            <person name="Cros-Aarteil S."/>
            <person name="Calhoun S."/>
            <person name="Haridas S."/>
            <person name="Kuo A."/>
            <person name="Mondo S."/>
            <person name="Pangilinan J."/>
            <person name="Riley R."/>
            <person name="Labutti K."/>
            <person name="Andreopoulos B."/>
            <person name="Lipzen A."/>
            <person name="Chen C."/>
            <person name="Yanf M."/>
            <person name="Daum C."/>
            <person name="Ng V."/>
            <person name="Clum A."/>
            <person name="Steindorff A."/>
            <person name="Ohm R."/>
            <person name="Martin F."/>
            <person name="Silar P."/>
            <person name="Natvig D."/>
            <person name="Lalanne C."/>
            <person name="Gautier V."/>
            <person name="Ament-Velasquez S.L."/>
            <person name="Kruys A."/>
            <person name="Hutchinson M.I."/>
            <person name="Powell A.J."/>
            <person name="Barry K."/>
            <person name="Miller A.N."/>
            <person name="Grigoriev I.V."/>
            <person name="Debuchy R."/>
            <person name="Gladieux P."/>
            <person name="Thoren M.H."/>
            <person name="Johannesson H."/>
        </authorList>
    </citation>
    <scope>NUCLEOTIDE SEQUENCE</scope>
    <source>
        <strain evidence="5">SMH2532-1</strain>
    </source>
</reference>
<keyword evidence="6" id="KW-1185">Reference proteome</keyword>
<feature type="compositionally biased region" description="Basic and acidic residues" evidence="3">
    <location>
        <begin position="623"/>
        <end position="639"/>
    </location>
</feature>
<dbReference type="InterPro" id="IPR038765">
    <property type="entry name" value="Papain-like_cys_pep_sf"/>
</dbReference>
<feature type="region of interest" description="Disordered" evidence="3">
    <location>
        <begin position="623"/>
        <end position="771"/>
    </location>
</feature>
<feature type="compositionally biased region" description="Basic residues" evidence="3">
    <location>
        <begin position="674"/>
        <end position="686"/>
    </location>
</feature>
<comment type="caution">
    <text evidence="5">The sequence shown here is derived from an EMBL/GenBank/DDBJ whole genome shotgun (WGS) entry which is preliminary data.</text>
</comment>
<dbReference type="InterPro" id="IPR022684">
    <property type="entry name" value="Calpain_cysteine_protease"/>
</dbReference>
<organism evidence="5 6">
    <name type="scientific">Cercophora newfieldiana</name>
    <dbReference type="NCBI Taxonomy" id="92897"/>
    <lineage>
        <taxon>Eukaryota</taxon>
        <taxon>Fungi</taxon>
        <taxon>Dikarya</taxon>
        <taxon>Ascomycota</taxon>
        <taxon>Pezizomycotina</taxon>
        <taxon>Sordariomycetes</taxon>
        <taxon>Sordariomycetidae</taxon>
        <taxon>Sordariales</taxon>
        <taxon>Lasiosphaeriaceae</taxon>
        <taxon>Cercophora</taxon>
    </lineage>
</organism>
<dbReference type="GO" id="GO:0006508">
    <property type="term" value="P:proteolysis"/>
    <property type="evidence" value="ECO:0007669"/>
    <property type="project" value="UniProtKB-KW"/>
</dbReference>
<evidence type="ECO:0000256" key="3">
    <source>
        <dbReference type="SAM" id="MobiDB-lite"/>
    </source>
</evidence>
<keyword evidence="2" id="KW-0645">Protease</keyword>
<dbReference type="SUPFAM" id="SSF54001">
    <property type="entry name" value="Cysteine proteinases"/>
    <property type="match status" value="1"/>
</dbReference>
<dbReference type="SMART" id="SM00230">
    <property type="entry name" value="CysPc"/>
    <property type="match status" value="1"/>
</dbReference>
<dbReference type="PANTHER" id="PTHR10183">
    <property type="entry name" value="CALPAIN"/>
    <property type="match status" value="1"/>
</dbReference>
<feature type="active site" evidence="1 2">
    <location>
        <position position="380"/>
    </location>
</feature>
<accession>A0AA39YP37</accession>
<evidence type="ECO:0000256" key="2">
    <source>
        <dbReference type="PROSITE-ProRule" id="PRU00239"/>
    </source>
</evidence>
<keyword evidence="2" id="KW-0378">Hydrolase</keyword>
<feature type="compositionally biased region" description="Basic and acidic residues" evidence="3">
    <location>
        <begin position="687"/>
        <end position="696"/>
    </location>
</feature>
<dbReference type="PANTHER" id="PTHR10183:SF425">
    <property type="entry name" value="CALPAIN-5"/>
    <property type="match status" value="1"/>
</dbReference>
<evidence type="ECO:0000259" key="4">
    <source>
        <dbReference type="PROSITE" id="PS50203"/>
    </source>
</evidence>
<feature type="active site" evidence="1 2">
    <location>
        <position position="405"/>
    </location>
</feature>
<dbReference type="Pfam" id="PF00648">
    <property type="entry name" value="Peptidase_C2"/>
    <property type="match status" value="1"/>
</dbReference>
<dbReference type="Gene3D" id="3.90.70.10">
    <property type="entry name" value="Cysteine proteinases"/>
    <property type="match status" value="1"/>
</dbReference>
<feature type="compositionally biased region" description="Acidic residues" evidence="3">
    <location>
        <begin position="640"/>
        <end position="670"/>
    </location>
</feature>
<sequence>MAGNGLKAPQDLVGDFWDRFVTKKPGKVTAVFPNSLYATLLPRPQAQDSSASHKNFGEAYEAAANECRTKVARIVRDCMRTNTKFTDPDFDLRGNGWDCLVGLTWTPPTVKADPHDVEDALGTLQANKVFGDVTLPMDISVLRKVLAGKPVDDDEDDDGESFNPNPRSVHRVDWVYEDPQFEVDGFSSSDIMQGGNSSDCWWLSAVATICHRRELMDKICVARNEACGVYGFVFWRDGAWITSIIDDNLFLARPDFGAAVGGDLHDPSNSEMRKYRKAYQTGSDALYFAACREKNETWLPLLEKAYAKVHGDYNAIWGGWVGEGVEDMTGGVNSEMVLEDVLFKDNLWKELLNEEKHFVFGLDILDQSGVNAKNGLANAHAYSLLEAREESGEDGKRVRLVKIRNPWGERGADGMGEWNGPWSDGSKEWTPYWLTKLNYRFENDGVFWMTYADMLGTFTNLYRTRLFDDSWNVTQEWTGVNVAWLTGYLQRKFVVEVKEAGTVVFVLQQLDTRYFSGLEGQYNFILHFILQKQGSEPGDYICRVRPKSQNFHHAARAVSCEVELEAGTYEVLPKITAKKMEKPPIEAVVRVLADRKPQKLRQVGLSFDLAHARALKSDLAREAERKAKEEAEEAAVKEEGEWEDTDDEEDEEGGEEEEEEEEEEEQEEEEEPKKKSKKNDKKKGKADKKEAKDKGQKKAKNKKSKKEKEEEDAEEDEEEEEDGEGEEEEEEGEEGEDDGEEESGPTDTLVIFDAGGGEGPDGPGESGEHNEDAWNAVCVIGLRVYSQGSEVTIELAEPKDLEEGASLTVSS</sequence>
<dbReference type="EMBL" id="JAULSV010000001">
    <property type="protein sequence ID" value="KAK0655166.1"/>
    <property type="molecule type" value="Genomic_DNA"/>
</dbReference>
<gene>
    <name evidence="5" type="ORF">B0T16DRAFT_432691</name>
</gene>
<keyword evidence="2" id="KW-0788">Thiol protease</keyword>
<dbReference type="AlphaFoldDB" id="A0AA39YP37"/>
<evidence type="ECO:0000313" key="5">
    <source>
        <dbReference type="EMBL" id="KAK0655166.1"/>
    </source>
</evidence>